<evidence type="ECO:0000259" key="13">
    <source>
        <dbReference type="Pfam" id="PF05697"/>
    </source>
</evidence>
<dbReference type="InterPro" id="IPR008881">
    <property type="entry name" value="Trigger_fac_ribosome-bd_bac"/>
</dbReference>
<dbReference type="SUPFAM" id="SSF54534">
    <property type="entry name" value="FKBP-like"/>
    <property type="match status" value="1"/>
</dbReference>
<proteinExistence type="inferred from homology"/>
<evidence type="ECO:0000256" key="7">
    <source>
        <dbReference type="ARBA" id="ARBA00023186"/>
    </source>
</evidence>
<evidence type="ECO:0000256" key="2">
    <source>
        <dbReference type="ARBA" id="ARBA00005464"/>
    </source>
</evidence>
<feature type="compositionally biased region" description="Acidic residues" evidence="12">
    <location>
        <begin position="455"/>
        <end position="471"/>
    </location>
</feature>
<dbReference type="PANTHER" id="PTHR30560:SF3">
    <property type="entry name" value="TRIGGER FACTOR-LIKE PROTEIN TIG, CHLOROPLASTIC"/>
    <property type="match status" value="1"/>
</dbReference>
<evidence type="ECO:0000256" key="5">
    <source>
        <dbReference type="ARBA" id="ARBA00022618"/>
    </source>
</evidence>
<organism evidence="15 16">
    <name type="scientific">Nocardiopsis codii</name>
    <dbReference type="NCBI Taxonomy" id="3065942"/>
    <lineage>
        <taxon>Bacteria</taxon>
        <taxon>Bacillati</taxon>
        <taxon>Actinomycetota</taxon>
        <taxon>Actinomycetes</taxon>
        <taxon>Streptosporangiales</taxon>
        <taxon>Nocardiopsidaceae</taxon>
        <taxon>Nocardiopsis</taxon>
    </lineage>
</organism>
<dbReference type="InterPro" id="IPR008880">
    <property type="entry name" value="Trigger_fac_C"/>
</dbReference>
<feature type="region of interest" description="Disordered" evidence="12">
    <location>
        <begin position="455"/>
        <end position="495"/>
    </location>
</feature>
<accession>A0ABU7K9F8</accession>
<dbReference type="Pfam" id="PF05697">
    <property type="entry name" value="Trigger_N"/>
    <property type="match status" value="1"/>
</dbReference>
<protein>
    <recommendedName>
        <fullName evidence="4 11">Trigger factor</fullName>
        <shortName evidence="11">TF</shortName>
        <ecNumber evidence="3 11">5.2.1.8</ecNumber>
    </recommendedName>
    <alternativeName>
        <fullName evidence="10 11">PPIase</fullName>
    </alternativeName>
</protein>
<comment type="function">
    <text evidence="11">Involved in protein export. Acts as a chaperone by maintaining the newly synthesized protein in an open conformation. Functions as a peptidyl-prolyl cis-trans isomerase.</text>
</comment>
<dbReference type="HAMAP" id="MF_00303">
    <property type="entry name" value="Trigger_factor_Tig"/>
    <property type="match status" value="1"/>
</dbReference>
<dbReference type="Pfam" id="PF05698">
    <property type="entry name" value="Trigger_C"/>
    <property type="match status" value="1"/>
</dbReference>
<evidence type="ECO:0000256" key="11">
    <source>
        <dbReference type="HAMAP-Rule" id="MF_00303"/>
    </source>
</evidence>
<gene>
    <name evidence="11 15" type="primary">tig</name>
    <name evidence="15" type="ORF">Q8791_16745</name>
</gene>
<dbReference type="Proteomes" id="UP001356095">
    <property type="component" value="Unassembled WGS sequence"/>
</dbReference>
<evidence type="ECO:0000259" key="14">
    <source>
        <dbReference type="Pfam" id="PF05698"/>
    </source>
</evidence>
<dbReference type="PANTHER" id="PTHR30560">
    <property type="entry name" value="TRIGGER FACTOR CHAPERONE AND PEPTIDYL-PROLYL CIS/TRANS ISOMERASE"/>
    <property type="match status" value="1"/>
</dbReference>
<dbReference type="GO" id="GO:0003755">
    <property type="term" value="F:peptidyl-prolyl cis-trans isomerase activity"/>
    <property type="evidence" value="ECO:0007669"/>
    <property type="project" value="UniProtKB-EC"/>
</dbReference>
<dbReference type="Gene3D" id="3.10.50.40">
    <property type="match status" value="1"/>
</dbReference>
<feature type="domain" description="Trigger factor ribosome-binding bacterial" evidence="13">
    <location>
        <begin position="1"/>
        <end position="143"/>
    </location>
</feature>
<evidence type="ECO:0000313" key="15">
    <source>
        <dbReference type="EMBL" id="MEE2038873.1"/>
    </source>
</evidence>
<dbReference type="EC" id="5.2.1.8" evidence="3 11"/>
<comment type="domain">
    <text evidence="11">Consists of 3 domains; the N-terminus binds the ribosome, the middle domain has PPIase activity, while the C-terminus has intrinsic chaperone activity on its own.</text>
</comment>
<evidence type="ECO:0000256" key="9">
    <source>
        <dbReference type="ARBA" id="ARBA00023306"/>
    </source>
</evidence>
<evidence type="ECO:0000256" key="8">
    <source>
        <dbReference type="ARBA" id="ARBA00023235"/>
    </source>
</evidence>
<name>A0ABU7K9F8_9ACTN</name>
<dbReference type="EMBL" id="JAUZMY010000016">
    <property type="protein sequence ID" value="MEE2038873.1"/>
    <property type="molecule type" value="Genomic_DNA"/>
</dbReference>
<evidence type="ECO:0000256" key="10">
    <source>
        <dbReference type="ARBA" id="ARBA00029986"/>
    </source>
</evidence>
<evidence type="ECO:0000256" key="1">
    <source>
        <dbReference type="ARBA" id="ARBA00000971"/>
    </source>
</evidence>
<evidence type="ECO:0000256" key="4">
    <source>
        <dbReference type="ARBA" id="ARBA00016902"/>
    </source>
</evidence>
<evidence type="ECO:0000256" key="6">
    <source>
        <dbReference type="ARBA" id="ARBA00023110"/>
    </source>
</evidence>
<keyword evidence="16" id="KW-1185">Reference proteome</keyword>
<dbReference type="InterPro" id="IPR005215">
    <property type="entry name" value="Trig_fac"/>
</dbReference>
<comment type="subcellular location">
    <subcellularLocation>
        <location evidence="11">Cytoplasm</location>
    </subcellularLocation>
    <text evidence="11">About half TF is bound to the ribosome near the polypeptide exit tunnel while the other half is free in the cytoplasm.</text>
</comment>
<dbReference type="Gene3D" id="1.10.3120.10">
    <property type="entry name" value="Trigger factor, C-terminal domain"/>
    <property type="match status" value="1"/>
</dbReference>
<keyword evidence="11" id="KW-0963">Cytoplasm</keyword>
<dbReference type="InterPro" id="IPR037041">
    <property type="entry name" value="Trigger_fac_C_sf"/>
</dbReference>
<feature type="domain" description="Trigger factor C-terminal" evidence="14">
    <location>
        <begin position="258"/>
        <end position="418"/>
    </location>
</feature>
<dbReference type="Gene3D" id="3.30.70.1050">
    <property type="entry name" value="Trigger factor ribosome-binding domain"/>
    <property type="match status" value="1"/>
</dbReference>
<evidence type="ECO:0000256" key="12">
    <source>
        <dbReference type="SAM" id="MobiDB-lite"/>
    </source>
</evidence>
<dbReference type="RefSeq" id="WP_330092650.1">
    <property type="nucleotide sequence ID" value="NZ_JAUZMY010000016.1"/>
</dbReference>
<dbReference type="PIRSF" id="PIRSF003095">
    <property type="entry name" value="Trigger_factor"/>
    <property type="match status" value="1"/>
</dbReference>
<dbReference type="InterPro" id="IPR027304">
    <property type="entry name" value="Trigger_fact/SurA_dom_sf"/>
</dbReference>
<comment type="catalytic activity">
    <reaction evidence="1 11">
        <text>[protein]-peptidylproline (omega=180) = [protein]-peptidylproline (omega=0)</text>
        <dbReference type="Rhea" id="RHEA:16237"/>
        <dbReference type="Rhea" id="RHEA-COMP:10747"/>
        <dbReference type="Rhea" id="RHEA-COMP:10748"/>
        <dbReference type="ChEBI" id="CHEBI:83833"/>
        <dbReference type="ChEBI" id="CHEBI:83834"/>
        <dbReference type="EC" id="5.2.1.8"/>
    </reaction>
</comment>
<dbReference type="SUPFAM" id="SSF109998">
    <property type="entry name" value="Triger factor/SurA peptide-binding domain-like"/>
    <property type="match status" value="1"/>
</dbReference>
<keyword evidence="8 11" id="KW-0413">Isomerase</keyword>
<dbReference type="SUPFAM" id="SSF102735">
    <property type="entry name" value="Trigger factor ribosome-binding domain"/>
    <property type="match status" value="1"/>
</dbReference>
<sequence>MKTDVEELSPTRVKLTIEVPFEELDHAFDVTYKSLAKQVRIKGFRPGKAPARLIDRYVGRGAVISEAVNHAVPELYNEAIQKEELFALGQPDVEVTKLEDNEELAFTAEVDVRPKFEVENYRGIEVTVDSAEVTDEQVDEQTSTLRERFSTLVGADRPIENGDHLSIDLSAAIDGEKLEDVAVSGYSYEVGTNAMLEGLDETLVGLEAGGEATFKTTLVGGEHEGKEADVTVTVHSVKVKELPELDDEFAQMASEFDTIEELREDVRKRMSEVRRLQQLSAARDKALEQLIESVDVPLPDAVVDEEITRRRESLEQQLAQGGLTKEAYLESQEKTEEEFDEELTTGARSAVKAGFILDQLAIQEDLSADQGELSQYVFEQAQRMGVSPDQLAQHLVESNQIRVAFTEVVRGKAMDLVLAGARITDEDGNVIEQENAEEAAAKAAAVAAEESLEVIEDDTAETGADDAEVEVEEPKAEEAKADEAKADDAPAAEDK</sequence>
<comment type="similarity">
    <text evidence="2 11">Belongs to the FKBP-type PPIase family. Tig subfamily.</text>
</comment>
<keyword evidence="5 11" id="KW-0132">Cell division</keyword>
<dbReference type="NCBIfam" id="TIGR00115">
    <property type="entry name" value="tig"/>
    <property type="match status" value="1"/>
</dbReference>
<comment type="caution">
    <text evidence="15">The sequence shown here is derived from an EMBL/GenBank/DDBJ whole genome shotgun (WGS) entry which is preliminary data.</text>
</comment>
<keyword evidence="7 11" id="KW-0143">Chaperone</keyword>
<evidence type="ECO:0000256" key="3">
    <source>
        <dbReference type="ARBA" id="ARBA00013194"/>
    </source>
</evidence>
<reference evidence="15 16" key="1">
    <citation type="submission" date="2023-08" db="EMBL/GenBank/DDBJ databases">
        <authorList>
            <person name="Girao M."/>
            <person name="Carvalho M.F."/>
        </authorList>
    </citation>
    <scope>NUCLEOTIDE SEQUENCE [LARGE SCALE GENOMIC DNA]</scope>
    <source>
        <strain evidence="15 16">CT-R113</strain>
    </source>
</reference>
<feature type="compositionally biased region" description="Basic and acidic residues" evidence="12">
    <location>
        <begin position="472"/>
        <end position="495"/>
    </location>
</feature>
<dbReference type="InterPro" id="IPR046357">
    <property type="entry name" value="PPIase_dom_sf"/>
</dbReference>
<evidence type="ECO:0000313" key="16">
    <source>
        <dbReference type="Proteomes" id="UP001356095"/>
    </source>
</evidence>
<keyword evidence="6 11" id="KW-0697">Rotamase</keyword>
<keyword evidence="9 11" id="KW-0131">Cell cycle</keyword>
<dbReference type="InterPro" id="IPR036611">
    <property type="entry name" value="Trigger_fac_ribosome-bd_sf"/>
</dbReference>